<dbReference type="AlphaFoldDB" id="A0A195DXB4"/>
<dbReference type="Proteomes" id="UP000078492">
    <property type="component" value="Unassembled WGS sequence"/>
</dbReference>
<accession>A0A195DXB4</accession>
<evidence type="ECO:0000313" key="3">
    <source>
        <dbReference type="Proteomes" id="UP000078492"/>
    </source>
</evidence>
<feature type="region of interest" description="Disordered" evidence="1">
    <location>
        <begin position="1"/>
        <end position="21"/>
    </location>
</feature>
<gene>
    <name evidence="2" type="ORF">ALC57_10333</name>
</gene>
<feature type="region of interest" description="Disordered" evidence="1">
    <location>
        <begin position="199"/>
        <end position="224"/>
    </location>
</feature>
<organism evidence="2 3">
    <name type="scientific">Trachymyrmex cornetzi</name>
    <dbReference type="NCBI Taxonomy" id="471704"/>
    <lineage>
        <taxon>Eukaryota</taxon>
        <taxon>Metazoa</taxon>
        <taxon>Ecdysozoa</taxon>
        <taxon>Arthropoda</taxon>
        <taxon>Hexapoda</taxon>
        <taxon>Insecta</taxon>
        <taxon>Pterygota</taxon>
        <taxon>Neoptera</taxon>
        <taxon>Endopterygota</taxon>
        <taxon>Hymenoptera</taxon>
        <taxon>Apocrita</taxon>
        <taxon>Aculeata</taxon>
        <taxon>Formicoidea</taxon>
        <taxon>Formicidae</taxon>
        <taxon>Myrmicinae</taxon>
        <taxon>Trachymyrmex</taxon>
    </lineage>
</organism>
<evidence type="ECO:0000256" key="1">
    <source>
        <dbReference type="SAM" id="MobiDB-lite"/>
    </source>
</evidence>
<proteinExistence type="predicted"/>
<reference evidence="2 3" key="1">
    <citation type="submission" date="2015-09" db="EMBL/GenBank/DDBJ databases">
        <title>Trachymyrmex cornetzi WGS genome.</title>
        <authorList>
            <person name="Nygaard S."/>
            <person name="Hu H."/>
            <person name="Boomsma J."/>
            <person name="Zhang G."/>
        </authorList>
    </citation>
    <scope>NUCLEOTIDE SEQUENCE [LARGE SCALE GENOMIC DNA]</scope>
    <source>
        <strain evidence="2">Tcor2-1</strain>
        <tissue evidence="2">Whole body</tissue>
    </source>
</reference>
<feature type="compositionally biased region" description="Low complexity" evidence="1">
    <location>
        <begin position="7"/>
        <end position="20"/>
    </location>
</feature>
<sequence length="236" mass="26891">MGRHLQSRNSPPNRSPSAAPFKPIRARQKVIAIQACSRYLLCFILSRDGERLPLQRRTGAQTIIRRHGNARPIAISRSFLLPSTYSPVLTNPFSNDLRQISPSSLPSRRFEAERMALVDKTTDLHCPPTALLMISITTSSMQLKSMPVTRACLYYRQDGGQPADYTHRAMDRFSQEVMWQIEVNHGIPRNRNFIDDIMAGEVPNGGHTKEQRKRTPGSYQISRSRMQQPSFRLFVV</sequence>
<dbReference type="EMBL" id="KQ980167">
    <property type="protein sequence ID" value="KYN17357.1"/>
    <property type="molecule type" value="Genomic_DNA"/>
</dbReference>
<evidence type="ECO:0000313" key="2">
    <source>
        <dbReference type="EMBL" id="KYN17357.1"/>
    </source>
</evidence>
<keyword evidence="3" id="KW-1185">Reference proteome</keyword>
<protein>
    <submittedName>
        <fullName evidence="2">Uncharacterized protein</fullName>
    </submittedName>
</protein>
<name>A0A195DXB4_9HYME</name>